<evidence type="ECO:0000256" key="1">
    <source>
        <dbReference type="SAM" id="MobiDB-lite"/>
    </source>
</evidence>
<proteinExistence type="predicted"/>
<feature type="compositionally biased region" description="Polar residues" evidence="1">
    <location>
        <begin position="236"/>
        <end position="251"/>
    </location>
</feature>
<organism evidence="3 4">
    <name type="scientific">Cryptococcus amylolentus CBS 6273</name>
    <dbReference type="NCBI Taxonomy" id="1296118"/>
    <lineage>
        <taxon>Eukaryota</taxon>
        <taxon>Fungi</taxon>
        <taxon>Dikarya</taxon>
        <taxon>Basidiomycota</taxon>
        <taxon>Agaricomycotina</taxon>
        <taxon>Tremellomycetes</taxon>
        <taxon>Tremellales</taxon>
        <taxon>Cryptococcaceae</taxon>
        <taxon>Cryptococcus</taxon>
    </lineage>
</organism>
<feature type="signal peptide" evidence="2">
    <location>
        <begin position="1"/>
        <end position="20"/>
    </location>
</feature>
<dbReference type="Proteomes" id="UP000095149">
    <property type="component" value="Unassembled WGS sequence"/>
</dbReference>
<keyword evidence="2" id="KW-0732">Signal</keyword>
<feature type="chain" id="PRO_5009130394" evidence="2">
    <location>
        <begin position="21"/>
        <end position="251"/>
    </location>
</feature>
<dbReference type="EMBL" id="MEKH01000011">
    <property type="protein sequence ID" value="ODO00162.1"/>
    <property type="molecule type" value="Genomic_DNA"/>
</dbReference>
<evidence type="ECO:0000313" key="4">
    <source>
        <dbReference type="Proteomes" id="UP000095149"/>
    </source>
</evidence>
<protein>
    <submittedName>
        <fullName evidence="3">Uncharacterized protein</fullName>
    </submittedName>
</protein>
<feature type="region of interest" description="Disordered" evidence="1">
    <location>
        <begin position="223"/>
        <end position="251"/>
    </location>
</feature>
<gene>
    <name evidence="3" type="ORF">I350_06787</name>
</gene>
<feature type="region of interest" description="Disordered" evidence="1">
    <location>
        <begin position="24"/>
        <end position="47"/>
    </location>
</feature>
<evidence type="ECO:0000313" key="3">
    <source>
        <dbReference type="EMBL" id="ODO00162.1"/>
    </source>
</evidence>
<comment type="caution">
    <text evidence="3">The sequence shown here is derived from an EMBL/GenBank/DDBJ whole genome shotgun (WGS) entry which is preliminary data.</text>
</comment>
<reference evidence="3 4" key="1">
    <citation type="submission" date="2016-06" db="EMBL/GenBank/DDBJ databases">
        <title>Evolution of pathogenesis and genome organization in the Tremellales.</title>
        <authorList>
            <person name="Cuomo C."/>
            <person name="Litvintseva A."/>
            <person name="Heitman J."/>
            <person name="Chen Y."/>
            <person name="Sun S."/>
            <person name="Springer D."/>
            <person name="Dromer F."/>
            <person name="Young S."/>
            <person name="Zeng Q."/>
            <person name="Chapman S."/>
            <person name="Gujja S."/>
            <person name="Saif S."/>
            <person name="Birren B."/>
        </authorList>
    </citation>
    <scope>NUCLEOTIDE SEQUENCE [LARGE SCALE GENOMIC DNA]</scope>
    <source>
        <strain evidence="3 4">CBS 6273</strain>
    </source>
</reference>
<accession>A0A1E3JJP9</accession>
<evidence type="ECO:0000256" key="2">
    <source>
        <dbReference type="SAM" id="SignalP"/>
    </source>
</evidence>
<name>A0A1E3JJP9_9TREE</name>
<dbReference type="AlphaFoldDB" id="A0A1E3JJP9"/>
<sequence length="251" mass="28557">MAKSRIVLLLLLLFPPHSLPHRSLHHHASLKQATQQNYQEGERSHGKRLSTTIEKTLEQVYQRWQPLEAKSARSSRPFVRADIFKRSGKPLSLAEFKEIAWYLAKTAEPSKSRDPSAKARGASVTSILNYVSLVRTLYRQRRGQKTALSPEDRWQLTQFIMSSLKEECDLYTGGRIKYCDNSFDLHILEEQLWSHDDLENASLPSEHRLALSFAMKFPAISGSRPGNQCKPPSTYPLPNTTMPPWVTPGSS</sequence>